<dbReference type="AlphaFoldDB" id="A0A6C0B584"/>
<reference evidence="1" key="1">
    <citation type="journal article" date="2020" name="Nature">
        <title>Giant virus diversity and host interactions through global metagenomics.</title>
        <authorList>
            <person name="Schulz F."/>
            <person name="Roux S."/>
            <person name="Paez-Espino D."/>
            <person name="Jungbluth S."/>
            <person name="Walsh D.A."/>
            <person name="Denef V.J."/>
            <person name="McMahon K.D."/>
            <person name="Konstantinidis K.T."/>
            <person name="Eloe-Fadrosh E.A."/>
            <person name="Kyrpides N.C."/>
            <person name="Woyke T."/>
        </authorList>
    </citation>
    <scope>NUCLEOTIDE SEQUENCE</scope>
    <source>
        <strain evidence="1">GVMAG-M-3300010157-4</strain>
    </source>
</reference>
<protein>
    <submittedName>
        <fullName evidence="1">Uncharacterized protein</fullName>
    </submittedName>
</protein>
<evidence type="ECO:0000313" key="1">
    <source>
        <dbReference type="EMBL" id="QHS87387.1"/>
    </source>
</evidence>
<proteinExistence type="predicted"/>
<dbReference type="EMBL" id="MN739080">
    <property type="protein sequence ID" value="QHS87387.1"/>
    <property type="molecule type" value="Genomic_DNA"/>
</dbReference>
<organism evidence="1">
    <name type="scientific">viral metagenome</name>
    <dbReference type="NCBI Taxonomy" id="1070528"/>
    <lineage>
        <taxon>unclassified sequences</taxon>
        <taxon>metagenomes</taxon>
        <taxon>organismal metagenomes</taxon>
    </lineage>
</organism>
<accession>A0A6C0B584</accession>
<name>A0A6C0B584_9ZZZZ</name>
<sequence length="145" mass="17360">MNAFRILSPNILVLRGIKEKSIPYSKVFNHIEVAIMFDCKQDAVYNIRRYTFPHLEKLIILNNIQDYEHSFLKYEYYEQPKFHMYLPSIGTSIDKRVSSRETTRSSEPMFHNPYYTMNATRFITDKECDHLKFVCDVNGTYYKFS</sequence>